<keyword evidence="2" id="KW-0676">Redox-active center</keyword>
<dbReference type="SUPFAM" id="SSF52047">
    <property type="entry name" value="RNI-like"/>
    <property type="match status" value="1"/>
</dbReference>
<gene>
    <name evidence="5" type="ORF">ACFYZM_20475</name>
</gene>
<proteinExistence type="inferred from homology"/>
<accession>A0ABW6U1G8</accession>
<evidence type="ECO:0000259" key="4">
    <source>
        <dbReference type="PROSITE" id="PS51352"/>
    </source>
</evidence>
<dbReference type="PANTHER" id="PTHR45663:SF11">
    <property type="entry name" value="GEO12009P1"/>
    <property type="match status" value="1"/>
</dbReference>
<dbReference type="InterPro" id="IPR013766">
    <property type="entry name" value="Thioredoxin_domain"/>
</dbReference>
<evidence type="ECO:0000256" key="3">
    <source>
        <dbReference type="SAM" id="MobiDB-lite"/>
    </source>
</evidence>
<organism evidence="5 6">
    <name type="scientific">Streptomyces nondiastaticus</name>
    <dbReference type="NCBI Taxonomy" id="3154512"/>
    <lineage>
        <taxon>Bacteria</taxon>
        <taxon>Bacillati</taxon>
        <taxon>Actinomycetota</taxon>
        <taxon>Actinomycetes</taxon>
        <taxon>Kitasatosporales</taxon>
        <taxon>Streptomycetaceae</taxon>
        <taxon>Streptomyces</taxon>
    </lineage>
</organism>
<dbReference type="Gene3D" id="3.80.10.10">
    <property type="entry name" value="Ribonuclease Inhibitor"/>
    <property type="match status" value="1"/>
</dbReference>
<feature type="compositionally biased region" description="Acidic residues" evidence="3">
    <location>
        <begin position="274"/>
        <end position="287"/>
    </location>
</feature>
<feature type="region of interest" description="Disordered" evidence="3">
    <location>
        <begin position="267"/>
        <end position="293"/>
    </location>
</feature>
<dbReference type="CDD" id="cd02947">
    <property type="entry name" value="TRX_family"/>
    <property type="match status" value="1"/>
</dbReference>
<dbReference type="PROSITE" id="PS51352">
    <property type="entry name" value="THIOREDOXIN_2"/>
    <property type="match status" value="1"/>
</dbReference>
<comment type="caution">
    <text evidence="5">The sequence shown here is derived from an EMBL/GenBank/DDBJ whole genome shotgun (WGS) entry which is preliminary data.</text>
</comment>
<evidence type="ECO:0000256" key="2">
    <source>
        <dbReference type="ARBA" id="ARBA00023284"/>
    </source>
</evidence>
<reference evidence="5 6" key="1">
    <citation type="submission" date="2024-10" db="EMBL/GenBank/DDBJ databases">
        <title>The Natural Products Discovery Center: Release of the First 8490 Sequenced Strains for Exploring Actinobacteria Biosynthetic Diversity.</title>
        <authorList>
            <person name="Kalkreuter E."/>
            <person name="Kautsar S.A."/>
            <person name="Yang D."/>
            <person name="Bader C.D."/>
            <person name="Teijaro C.N."/>
            <person name="Fluegel L."/>
            <person name="Davis C.M."/>
            <person name="Simpson J.R."/>
            <person name="Lauterbach L."/>
            <person name="Steele A.D."/>
            <person name="Gui C."/>
            <person name="Meng S."/>
            <person name="Li G."/>
            <person name="Viehrig K."/>
            <person name="Ye F."/>
            <person name="Su P."/>
            <person name="Kiefer A.F."/>
            <person name="Nichols A."/>
            <person name="Cepeda A.J."/>
            <person name="Yan W."/>
            <person name="Fan B."/>
            <person name="Jiang Y."/>
            <person name="Adhikari A."/>
            <person name="Zheng C.-J."/>
            <person name="Schuster L."/>
            <person name="Cowan T.M."/>
            <person name="Smanski M.J."/>
            <person name="Chevrette M.G."/>
            <person name="De Carvalho L.P.S."/>
            <person name="Shen B."/>
        </authorList>
    </citation>
    <scope>NUCLEOTIDE SEQUENCE [LARGE SCALE GENOMIC DNA]</scope>
    <source>
        <strain evidence="5 6">NPDC001650</strain>
    </source>
</reference>
<dbReference type="Pfam" id="PF00085">
    <property type="entry name" value="Thioredoxin"/>
    <property type="match status" value="1"/>
</dbReference>
<feature type="domain" description="Thioredoxin" evidence="4">
    <location>
        <begin position="261"/>
        <end position="397"/>
    </location>
</feature>
<dbReference type="InterPro" id="IPR036249">
    <property type="entry name" value="Thioredoxin-like_sf"/>
</dbReference>
<name>A0ABW6U1G8_9ACTN</name>
<dbReference type="PANTHER" id="PTHR45663">
    <property type="entry name" value="GEO12009P1"/>
    <property type="match status" value="1"/>
</dbReference>
<sequence length="403" mass="40936">MSARVIEFPEQGIPGTLVRYTEGGGEPVELDACGPVALSSGSRLVYVLDATGADAADNADGDERGDGSKGGEGGGEAFDTDALAAALARLPSDAFVVADLAGATDAMVRAIAGQRALRTLVLAGDFTDEGVAALGGMPGLTDLVLESPRFTGAGLAALTGSETAASLDSLVLSEATAFRPEHLRALTEAPHLASLTFDGMPAGHDLAGAVLAHLPQLAEVSVAERPGHALDPAVLERLLAAGLCVNGISAPPENAALFAGAAAEAAMPSAAGQGDEDEDGEDDEEAPEERGVLRELVTEDELERLLAGPVPVLVGLTAPWGGPCAFLMPVLEDAVEARGAALTGVKADVDRAAWAQERFGVLGVPTVLLLREGREVFRFSGAATRRQVEGWLATAGLPAGTGR</sequence>
<dbReference type="InterPro" id="IPR032675">
    <property type="entry name" value="LRR_dom_sf"/>
</dbReference>
<dbReference type="Gene3D" id="3.40.30.10">
    <property type="entry name" value="Glutaredoxin"/>
    <property type="match status" value="1"/>
</dbReference>
<dbReference type="Proteomes" id="UP001602123">
    <property type="component" value="Unassembled WGS sequence"/>
</dbReference>
<evidence type="ECO:0000256" key="1">
    <source>
        <dbReference type="ARBA" id="ARBA00008987"/>
    </source>
</evidence>
<dbReference type="SUPFAM" id="SSF52833">
    <property type="entry name" value="Thioredoxin-like"/>
    <property type="match status" value="1"/>
</dbReference>
<dbReference type="RefSeq" id="WP_388629214.1">
    <property type="nucleotide sequence ID" value="NZ_JBIAUT010000007.1"/>
</dbReference>
<evidence type="ECO:0000313" key="6">
    <source>
        <dbReference type="Proteomes" id="UP001602123"/>
    </source>
</evidence>
<keyword evidence="6" id="KW-1185">Reference proteome</keyword>
<protein>
    <submittedName>
        <fullName evidence="5">Thioredoxin family protein</fullName>
    </submittedName>
</protein>
<comment type="similarity">
    <text evidence="1">Belongs to the thioredoxin family.</text>
</comment>
<feature type="region of interest" description="Disordered" evidence="3">
    <location>
        <begin position="56"/>
        <end position="75"/>
    </location>
</feature>
<evidence type="ECO:0000313" key="5">
    <source>
        <dbReference type="EMBL" id="MFF4218643.1"/>
    </source>
</evidence>
<dbReference type="EMBL" id="JBIAUT010000007">
    <property type="protein sequence ID" value="MFF4218643.1"/>
    <property type="molecule type" value="Genomic_DNA"/>
</dbReference>